<dbReference type="Proteomes" id="UP000515158">
    <property type="component" value="Unplaced"/>
</dbReference>
<dbReference type="PANTHER" id="PTHR45928:SF1">
    <property type="entry name" value="RE38146P"/>
    <property type="match status" value="1"/>
</dbReference>
<evidence type="ECO:0000313" key="14">
    <source>
        <dbReference type="RefSeq" id="XP_034242562.1"/>
    </source>
</evidence>
<evidence type="ECO:0000256" key="9">
    <source>
        <dbReference type="ARBA" id="ARBA00023136"/>
    </source>
</evidence>
<evidence type="ECO:0000256" key="11">
    <source>
        <dbReference type="RuleBase" id="RU000488"/>
    </source>
</evidence>
<dbReference type="InterPro" id="IPR023395">
    <property type="entry name" value="MCP_dom_sf"/>
</dbReference>
<protein>
    <submittedName>
        <fullName evidence="13 14">Solute carrier family 25 member 35-like</fullName>
    </submittedName>
</protein>
<dbReference type="PROSITE" id="PS50920">
    <property type="entry name" value="SOLCAR"/>
    <property type="match status" value="3"/>
</dbReference>
<dbReference type="PANTHER" id="PTHR45928">
    <property type="entry name" value="RE38146P"/>
    <property type="match status" value="1"/>
</dbReference>
<evidence type="ECO:0000256" key="10">
    <source>
        <dbReference type="PROSITE-ProRule" id="PRU00282"/>
    </source>
</evidence>
<dbReference type="GeneID" id="117646033"/>
<proteinExistence type="inferred from homology"/>
<gene>
    <name evidence="13 14 15 16" type="primary">LOC117646033</name>
</gene>
<evidence type="ECO:0000256" key="5">
    <source>
        <dbReference type="ARBA" id="ARBA00022737"/>
    </source>
</evidence>
<dbReference type="InterPro" id="IPR018108">
    <property type="entry name" value="MCP_transmembrane"/>
</dbReference>
<reference evidence="13 14" key="1">
    <citation type="submission" date="2025-04" db="UniProtKB">
        <authorList>
            <consortium name="RefSeq"/>
        </authorList>
    </citation>
    <scope>IDENTIFICATION</scope>
    <source>
        <tissue evidence="13 14">Total insect</tissue>
    </source>
</reference>
<dbReference type="OrthoDB" id="6703404at2759"/>
<feature type="repeat" description="Solcar" evidence="10">
    <location>
        <begin position="100"/>
        <end position="199"/>
    </location>
</feature>
<keyword evidence="12" id="KW-1185">Reference proteome</keyword>
<dbReference type="GO" id="GO:0005743">
    <property type="term" value="C:mitochondrial inner membrane"/>
    <property type="evidence" value="ECO:0007669"/>
    <property type="project" value="UniProtKB-SubCell"/>
</dbReference>
<feature type="repeat" description="Solcar" evidence="10">
    <location>
        <begin position="1"/>
        <end position="90"/>
    </location>
</feature>
<dbReference type="RefSeq" id="XP_034242562.1">
    <property type="nucleotide sequence ID" value="XM_034386671.1"/>
</dbReference>
<name>A0A6P8YRC0_THRPL</name>
<evidence type="ECO:0000256" key="6">
    <source>
        <dbReference type="ARBA" id="ARBA00022792"/>
    </source>
</evidence>
<keyword evidence="7" id="KW-1133">Transmembrane helix</keyword>
<evidence type="ECO:0000313" key="16">
    <source>
        <dbReference type="RefSeq" id="XP_034242564.1"/>
    </source>
</evidence>
<keyword evidence="5" id="KW-0677">Repeat</keyword>
<comment type="subcellular location">
    <subcellularLocation>
        <location evidence="1">Mitochondrion inner membrane</location>
        <topology evidence="1">Multi-pass membrane protein</topology>
    </subcellularLocation>
</comment>
<keyword evidence="8" id="KW-0496">Mitochondrion</keyword>
<dbReference type="RefSeq" id="XP_034242564.1">
    <property type="nucleotide sequence ID" value="XM_034386673.1"/>
</dbReference>
<dbReference type="Gene3D" id="1.50.40.10">
    <property type="entry name" value="Mitochondrial carrier domain"/>
    <property type="match status" value="1"/>
</dbReference>
<evidence type="ECO:0000313" key="15">
    <source>
        <dbReference type="RefSeq" id="XP_034242563.1"/>
    </source>
</evidence>
<evidence type="ECO:0000256" key="1">
    <source>
        <dbReference type="ARBA" id="ARBA00004448"/>
    </source>
</evidence>
<feature type="repeat" description="Solcar" evidence="10">
    <location>
        <begin position="210"/>
        <end position="301"/>
    </location>
</feature>
<dbReference type="AlphaFoldDB" id="A0A6P8YRC0"/>
<keyword evidence="6" id="KW-0999">Mitochondrion inner membrane</keyword>
<evidence type="ECO:0000313" key="12">
    <source>
        <dbReference type="Proteomes" id="UP000515158"/>
    </source>
</evidence>
<dbReference type="KEGG" id="tpal:117646033"/>
<evidence type="ECO:0000313" key="13">
    <source>
        <dbReference type="RefSeq" id="XP_034242561.1"/>
    </source>
</evidence>
<dbReference type="InterPro" id="IPR051508">
    <property type="entry name" value="Mito_Carrier_Antiporter"/>
</dbReference>
<dbReference type="RefSeq" id="XP_034242561.1">
    <property type="nucleotide sequence ID" value="XM_034386670.1"/>
</dbReference>
<evidence type="ECO:0000256" key="3">
    <source>
        <dbReference type="ARBA" id="ARBA00022448"/>
    </source>
</evidence>
<evidence type="ECO:0000256" key="8">
    <source>
        <dbReference type="ARBA" id="ARBA00023128"/>
    </source>
</evidence>
<accession>A0A6P8YRC0</accession>
<dbReference type="RefSeq" id="XP_034242563.1">
    <property type="nucleotide sequence ID" value="XM_034386672.1"/>
</dbReference>
<comment type="similarity">
    <text evidence="2 11">Belongs to the mitochondrial carrier (TC 2.A.29) family.</text>
</comment>
<keyword evidence="4 10" id="KW-0812">Transmembrane</keyword>
<evidence type="ECO:0000256" key="2">
    <source>
        <dbReference type="ARBA" id="ARBA00006375"/>
    </source>
</evidence>
<keyword evidence="3 11" id="KW-0813">Transport</keyword>
<keyword evidence="9 10" id="KW-0472">Membrane</keyword>
<dbReference type="SUPFAM" id="SSF103506">
    <property type="entry name" value="Mitochondrial carrier"/>
    <property type="match status" value="1"/>
</dbReference>
<evidence type="ECO:0000256" key="7">
    <source>
        <dbReference type="ARBA" id="ARBA00022989"/>
    </source>
</evidence>
<dbReference type="Pfam" id="PF00153">
    <property type="entry name" value="Mito_carr"/>
    <property type="match status" value="3"/>
</dbReference>
<organism evidence="15">
    <name type="scientific">Thrips palmi</name>
    <name type="common">Melon thrips</name>
    <dbReference type="NCBI Taxonomy" id="161013"/>
    <lineage>
        <taxon>Eukaryota</taxon>
        <taxon>Metazoa</taxon>
        <taxon>Ecdysozoa</taxon>
        <taxon>Arthropoda</taxon>
        <taxon>Hexapoda</taxon>
        <taxon>Insecta</taxon>
        <taxon>Pterygota</taxon>
        <taxon>Neoptera</taxon>
        <taxon>Paraneoptera</taxon>
        <taxon>Thysanoptera</taxon>
        <taxon>Terebrantia</taxon>
        <taxon>Thripoidea</taxon>
        <taxon>Thripidae</taxon>
        <taxon>Thrips</taxon>
    </lineage>
</organism>
<sequence length="310" mass="33587">MEFVLGACASVGAGIFSNPLDVLKTKAQLQGELRARGQYSVHYKNMVHAAYMITKEEGIFALQKGLAPALLHQVGLNGTRLGLFQLAQDAGLNRNEDGSLSAVRTMLISACAGSLGAFFGSPFFLVKTQIQSQAPVAIAKGSNVVLGVQHQHKGMIHAFSTILQKRGPLGVFDGASGAVLRVAVGSTAQLSTFSYSMEYIENNQFFSEDAVWSKAFASSMLVGVVTALTMTPFDTVSTRLFNQTRDASGRGLLYSGIFDCFAKTLKAEGVRGLYKGLIPVYSRIAPHSMLNLMFWEKLKYLHQKFIDQPT</sequence>
<evidence type="ECO:0000256" key="4">
    <source>
        <dbReference type="ARBA" id="ARBA00022692"/>
    </source>
</evidence>